<keyword evidence="2 8" id="KW-0813">Transport</keyword>
<sequence>MRDEMVACRSKELSVFRRGLVEASLVALSLALATYSASAEDAKQNPAAAIAIDDVIVTGTRDYSVKARESAAPVTVLSANRLEQTGQSNLASALQKLAPSFSFTGFDGVLDNLVRQARLRGLTSNHVLVLVNGKRRHSTANIGSLVNSGASGVDLEQIPVSAIDHIEILEDGAAAQYGSDAIAGVINIILKNSFDSGQASVLVGSYGPSDNASAHGNGLTRTGQIDKGFALGSQGFLHLSADLVSHLHSNQSGSDTNLYSYTPRVGPGTAYPWIDPKTVGVISGDAAYIRGAAGLNGGYEFDNGVEAYLFGTGGGRRGESFQNFRTPVVSGVNLLSVYPYGFAPATTIHESDWSATGGLKGSFLEDGRWDLGFTYGANVIDVGANTTANPELFRDRGWTPRQFYIGQYSNSQRTLNLDFVKPLSLPFFSEPINVAIGAENRRDTYRIIQGDYWSYYNSGAAAGAGIRPTDASDHSRDSFAGYIDVATKPLPRWKVDIAGRYETYSDFGDTVNGKLSARYDISPEIAIRGTVSTGFRAPTLAEEFYTQSKVSPFSAIIQLAPNSAAAALAGAKALKPEKSTNVTVGLVLEPLSNLHASVDAYQIDLRDRIVSTGTVNGPAADAAIAASGNTPPPGSAGYVSFYVNGADTRTRGVDVKADYSIDTGLDGIFRFHAAATFFETAILRVADSPSAFNGAPLLDAQARSYLTANVPHEKIIFGGTYLRDNWTFALNFTHYGWVSSTTAYFLTGAAPYTVAVTSPKIITDLEIGYDFDFGVHAAIGGNNVFGVRPDATPLYAQYYHANTYNFFSPYGFNGGYYYARASWKF</sequence>
<dbReference type="InterPro" id="IPR012910">
    <property type="entry name" value="Plug_dom"/>
</dbReference>
<evidence type="ECO:0000256" key="5">
    <source>
        <dbReference type="ARBA" id="ARBA00023077"/>
    </source>
</evidence>
<comment type="similarity">
    <text evidence="8 9">Belongs to the TonB-dependent receptor family.</text>
</comment>
<evidence type="ECO:0000313" key="13">
    <source>
        <dbReference type="Proteomes" id="UP000316781"/>
    </source>
</evidence>
<dbReference type="Pfam" id="PF07715">
    <property type="entry name" value="Plug"/>
    <property type="match status" value="1"/>
</dbReference>
<evidence type="ECO:0000256" key="2">
    <source>
        <dbReference type="ARBA" id="ARBA00022448"/>
    </source>
</evidence>
<dbReference type="InterPro" id="IPR000531">
    <property type="entry name" value="Beta-barrel_TonB"/>
</dbReference>
<comment type="caution">
    <text evidence="12">The sequence shown here is derived from an EMBL/GenBank/DDBJ whole genome shotgun (WGS) entry which is preliminary data.</text>
</comment>
<dbReference type="PROSITE" id="PS52016">
    <property type="entry name" value="TONB_DEPENDENT_REC_3"/>
    <property type="match status" value="1"/>
</dbReference>
<dbReference type="SUPFAM" id="SSF56935">
    <property type="entry name" value="Porins"/>
    <property type="match status" value="1"/>
</dbReference>
<dbReference type="Pfam" id="PF00593">
    <property type="entry name" value="TonB_dep_Rec_b-barrel"/>
    <property type="match status" value="1"/>
</dbReference>
<dbReference type="InterPro" id="IPR039426">
    <property type="entry name" value="TonB-dep_rcpt-like"/>
</dbReference>
<evidence type="ECO:0000256" key="4">
    <source>
        <dbReference type="ARBA" id="ARBA00022692"/>
    </source>
</evidence>
<dbReference type="Gene3D" id="2.40.170.20">
    <property type="entry name" value="TonB-dependent receptor, beta-barrel domain"/>
    <property type="match status" value="1"/>
</dbReference>
<keyword evidence="7 8" id="KW-0998">Cell outer membrane</keyword>
<dbReference type="PANTHER" id="PTHR47234:SF3">
    <property type="entry name" value="SECRETIN_TONB SHORT N-TERMINAL DOMAIN-CONTAINING PROTEIN"/>
    <property type="match status" value="1"/>
</dbReference>
<evidence type="ECO:0000259" key="11">
    <source>
        <dbReference type="Pfam" id="PF07715"/>
    </source>
</evidence>
<reference evidence="12 13" key="1">
    <citation type="submission" date="2019-07" db="EMBL/GenBank/DDBJ databases">
        <title>Ln-dependent methylotrophs.</title>
        <authorList>
            <person name="Tani A."/>
        </authorList>
    </citation>
    <scope>NUCLEOTIDE SEQUENCE [LARGE SCALE GENOMIC DNA]</scope>
    <source>
        <strain evidence="12 13">SM89A</strain>
    </source>
</reference>
<keyword evidence="5 9" id="KW-0798">TonB box</keyword>
<feature type="domain" description="TonB-dependent receptor-like beta-barrel" evidence="10">
    <location>
        <begin position="298"/>
        <end position="784"/>
    </location>
</feature>
<protein>
    <submittedName>
        <fullName evidence="12">TonB-dependent receptor</fullName>
    </submittedName>
</protein>
<dbReference type="EMBL" id="VJMF01000059">
    <property type="protein sequence ID" value="TRL31200.1"/>
    <property type="molecule type" value="Genomic_DNA"/>
</dbReference>
<evidence type="ECO:0000256" key="7">
    <source>
        <dbReference type="ARBA" id="ARBA00023237"/>
    </source>
</evidence>
<evidence type="ECO:0000256" key="1">
    <source>
        <dbReference type="ARBA" id="ARBA00004571"/>
    </source>
</evidence>
<dbReference type="Proteomes" id="UP000316781">
    <property type="component" value="Unassembled WGS sequence"/>
</dbReference>
<evidence type="ECO:0000313" key="12">
    <source>
        <dbReference type="EMBL" id="TRL31200.1"/>
    </source>
</evidence>
<dbReference type="GO" id="GO:0009279">
    <property type="term" value="C:cell outer membrane"/>
    <property type="evidence" value="ECO:0007669"/>
    <property type="project" value="UniProtKB-SubCell"/>
</dbReference>
<proteinExistence type="inferred from homology"/>
<feature type="domain" description="TonB-dependent receptor plug" evidence="11">
    <location>
        <begin position="67"/>
        <end position="185"/>
    </location>
</feature>
<name>A0A549SNI5_METSR</name>
<keyword evidence="3 8" id="KW-1134">Transmembrane beta strand</keyword>
<dbReference type="InterPro" id="IPR037066">
    <property type="entry name" value="Plug_dom_sf"/>
</dbReference>
<keyword evidence="12" id="KW-0675">Receptor</keyword>
<gene>
    <name evidence="12" type="ORF">FM996_14565</name>
</gene>
<organism evidence="12 13">
    <name type="scientific">Methylosinus sporium</name>
    <dbReference type="NCBI Taxonomy" id="428"/>
    <lineage>
        <taxon>Bacteria</taxon>
        <taxon>Pseudomonadati</taxon>
        <taxon>Pseudomonadota</taxon>
        <taxon>Alphaproteobacteria</taxon>
        <taxon>Hyphomicrobiales</taxon>
        <taxon>Methylocystaceae</taxon>
        <taxon>Methylosinus</taxon>
    </lineage>
</organism>
<keyword evidence="6 8" id="KW-0472">Membrane</keyword>
<evidence type="ECO:0000259" key="10">
    <source>
        <dbReference type="Pfam" id="PF00593"/>
    </source>
</evidence>
<dbReference type="InterPro" id="IPR036942">
    <property type="entry name" value="Beta-barrel_TonB_sf"/>
</dbReference>
<comment type="subcellular location">
    <subcellularLocation>
        <location evidence="1 8">Cell outer membrane</location>
        <topology evidence="1 8">Multi-pass membrane protein</topology>
    </subcellularLocation>
</comment>
<keyword evidence="4 8" id="KW-0812">Transmembrane</keyword>
<dbReference type="Gene3D" id="2.170.130.10">
    <property type="entry name" value="TonB-dependent receptor, plug domain"/>
    <property type="match status" value="1"/>
</dbReference>
<evidence type="ECO:0000256" key="3">
    <source>
        <dbReference type="ARBA" id="ARBA00022452"/>
    </source>
</evidence>
<evidence type="ECO:0000256" key="6">
    <source>
        <dbReference type="ARBA" id="ARBA00023136"/>
    </source>
</evidence>
<evidence type="ECO:0000256" key="8">
    <source>
        <dbReference type="PROSITE-ProRule" id="PRU01360"/>
    </source>
</evidence>
<dbReference type="AlphaFoldDB" id="A0A549SNI5"/>
<evidence type="ECO:0000256" key="9">
    <source>
        <dbReference type="RuleBase" id="RU003357"/>
    </source>
</evidence>
<dbReference type="PANTHER" id="PTHR47234">
    <property type="match status" value="1"/>
</dbReference>
<accession>A0A549SNI5</accession>